<dbReference type="EMBL" id="JAULSX010000006">
    <property type="protein sequence ID" value="KAK3489600.1"/>
    <property type="molecule type" value="Genomic_DNA"/>
</dbReference>
<organism evidence="7 8">
    <name type="scientific">Neurospora hispaniola</name>
    <dbReference type="NCBI Taxonomy" id="588809"/>
    <lineage>
        <taxon>Eukaryota</taxon>
        <taxon>Fungi</taxon>
        <taxon>Dikarya</taxon>
        <taxon>Ascomycota</taxon>
        <taxon>Pezizomycotina</taxon>
        <taxon>Sordariomycetes</taxon>
        <taxon>Sordariomycetidae</taxon>
        <taxon>Sordariales</taxon>
        <taxon>Sordariaceae</taxon>
        <taxon>Neurospora</taxon>
    </lineage>
</organism>
<dbReference type="PANTHER" id="PTHR31845">
    <property type="entry name" value="FINGER DOMAIN PROTEIN, PUTATIVE-RELATED"/>
    <property type="match status" value="1"/>
</dbReference>
<dbReference type="GO" id="GO:0005634">
    <property type="term" value="C:nucleus"/>
    <property type="evidence" value="ECO:0007669"/>
    <property type="project" value="UniProtKB-SubCell"/>
</dbReference>
<evidence type="ECO:0000256" key="2">
    <source>
        <dbReference type="ARBA" id="ARBA00023015"/>
    </source>
</evidence>
<keyword evidence="2" id="KW-0805">Transcription regulation</keyword>
<evidence type="ECO:0000256" key="5">
    <source>
        <dbReference type="ARBA" id="ARBA00023242"/>
    </source>
</evidence>
<keyword evidence="8" id="KW-1185">Reference proteome</keyword>
<keyword evidence="4" id="KW-0804">Transcription</keyword>
<dbReference type="AlphaFoldDB" id="A0AAJ0MPT1"/>
<dbReference type="GeneID" id="87871070"/>
<keyword evidence="5" id="KW-0539">Nucleus</keyword>
<dbReference type="InterPro" id="IPR051089">
    <property type="entry name" value="prtT"/>
</dbReference>
<name>A0AAJ0MPT1_9PEZI</name>
<reference evidence="7 8" key="1">
    <citation type="journal article" date="2023" name="Mol. Phylogenet. Evol.">
        <title>Genome-scale phylogeny and comparative genomics of the fungal order Sordariales.</title>
        <authorList>
            <person name="Hensen N."/>
            <person name="Bonometti L."/>
            <person name="Westerberg I."/>
            <person name="Brannstrom I.O."/>
            <person name="Guillou S."/>
            <person name="Cros-Aarteil S."/>
            <person name="Calhoun S."/>
            <person name="Haridas S."/>
            <person name="Kuo A."/>
            <person name="Mondo S."/>
            <person name="Pangilinan J."/>
            <person name="Riley R."/>
            <person name="LaButti K."/>
            <person name="Andreopoulos B."/>
            <person name="Lipzen A."/>
            <person name="Chen C."/>
            <person name="Yan M."/>
            <person name="Daum C."/>
            <person name="Ng V."/>
            <person name="Clum A."/>
            <person name="Steindorff A."/>
            <person name="Ohm R.A."/>
            <person name="Martin F."/>
            <person name="Silar P."/>
            <person name="Natvig D.O."/>
            <person name="Lalanne C."/>
            <person name="Gautier V."/>
            <person name="Ament-Velasquez S.L."/>
            <person name="Kruys A."/>
            <person name="Hutchinson M.I."/>
            <person name="Powell A.J."/>
            <person name="Barry K."/>
            <person name="Miller A.N."/>
            <person name="Grigoriev I.V."/>
            <person name="Debuchy R."/>
            <person name="Gladieux P."/>
            <person name="Hiltunen Thoren M."/>
            <person name="Johannesson H."/>
        </authorList>
    </citation>
    <scope>NUCLEOTIDE SEQUENCE [LARGE SCALE GENOMIC DNA]</scope>
    <source>
        <strain evidence="7 8">FGSC 10403</strain>
    </source>
</reference>
<proteinExistence type="predicted"/>
<evidence type="ECO:0000313" key="8">
    <source>
        <dbReference type="Proteomes" id="UP001285908"/>
    </source>
</evidence>
<dbReference type="GO" id="GO:0000976">
    <property type="term" value="F:transcription cis-regulatory region binding"/>
    <property type="evidence" value="ECO:0007669"/>
    <property type="project" value="TreeGrafter"/>
</dbReference>
<dbReference type="PANTHER" id="PTHR31845:SF10">
    <property type="entry name" value="ZN(II)2CYS6 TRANSCRIPTION FACTOR (EUROFUNG)"/>
    <property type="match status" value="1"/>
</dbReference>
<comment type="subcellular location">
    <subcellularLocation>
        <location evidence="1">Nucleus</location>
    </subcellularLocation>
</comment>
<dbReference type="Proteomes" id="UP001285908">
    <property type="component" value="Unassembled WGS sequence"/>
</dbReference>
<evidence type="ECO:0000256" key="4">
    <source>
        <dbReference type="ARBA" id="ARBA00023163"/>
    </source>
</evidence>
<evidence type="ECO:0008006" key="9">
    <source>
        <dbReference type="Google" id="ProtNLM"/>
    </source>
</evidence>
<comment type="caution">
    <text evidence="7">The sequence shown here is derived from an EMBL/GenBank/DDBJ whole genome shotgun (WGS) entry which is preliminary data.</text>
</comment>
<feature type="region of interest" description="Disordered" evidence="6">
    <location>
        <begin position="200"/>
        <end position="231"/>
    </location>
</feature>
<evidence type="ECO:0000256" key="3">
    <source>
        <dbReference type="ARBA" id="ARBA00023125"/>
    </source>
</evidence>
<protein>
    <recommendedName>
        <fullName evidence="9">Transcription factor domain-containing protein</fullName>
    </recommendedName>
</protein>
<dbReference type="RefSeq" id="XP_062691307.1">
    <property type="nucleotide sequence ID" value="XM_062833448.1"/>
</dbReference>
<sequence length="244" mass="27864">MSAIRLAAATTFTATTNVSESTLLSQVYQFVNHVSGMVMLRGESTLEMLMTAVMVLGRWRWWCEQHRGGFDSLLGIAEGLVQDLGLNRNPRQTQDKEERLTDIEKRLLLGVWYLRSCAATHLSHLTPTVFTPYMLQCLKDLEMSSQPSDQVLVQAVKVQHLEERIRRLNGFTQFRPNRRRSKYRKNYRFEERLGVVEPELSRADAQSTGSLPPQNDLPPPPQVSSRADFQHAFRSIEAGPNSYL</sequence>
<keyword evidence="3" id="KW-0238">DNA-binding</keyword>
<dbReference type="GO" id="GO:0000981">
    <property type="term" value="F:DNA-binding transcription factor activity, RNA polymerase II-specific"/>
    <property type="evidence" value="ECO:0007669"/>
    <property type="project" value="TreeGrafter"/>
</dbReference>
<accession>A0AAJ0MPT1</accession>
<evidence type="ECO:0000256" key="6">
    <source>
        <dbReference type="SAM" id="MobiDB-lite"/>
    </source>
</evidence>
<evidence type="ECO:0000313" key="7">
    <source>
        <dbReference type="EMBL" id="KAK3489600.1"/>
    </source>
</evidence>
<evidence type="ECO:0000256" key="1">
    <source>
        <dbReference type="ARBA" id="ARBA00004123"/>
    </source>
</evidence>
<gene>
    <name evidence="7" type="ORF">B0T23DRAFT_204714</name>
</gene>